<dbReference type="EMBL" id="CP002086">
    <property type="protein sequence ID" value="ADJ27585.1"/>
    <property type="molecule type" value="Genomic_DNA"/>
</dbReference>
<dbReference type="HOGENOM" id="CLU_818422_0_0_6"/>
<dbReference type="Proteomes" id="UP000000393">
    <property type="component" value="Chromosome"/>
</dbReference>
<keyword evidence="2" id="KW-1133">Transmembrane helix</keyword>
<feature type="region of interest" description="Disordered" evidence="1">
    <location>
        <begin position="315"/>
        <end position="339"/>
    </location>
</feature>
<keyword evidence="2" id="KW-0812">Transmembrane</keyword>
<organism evidence="4 5">
    <name type="scientific">Nitrosococcus watsoni (strain C-113)</name>
    <dbReference type="NCBI Taxonomy" id="105559"/>
    <lineage>
        <taxon>Bacteria</taxon>
        <taxon>Pseudomonadati</taxon>
        <taxon>Pseudomonadota</taxon>
        <taxon>Gammaproteobacteria</taxon>
        <taxon>Chromatiales</taxon>
        <taxon>Chromatiaceae</taxon>
        <taxon>Nitrosococcus</taxon>
    </lineage>
</organism>
<dbReference type="InterPro" id="IPR008972">
    <property type="entry name" value="Cupredoxin"/>
</dbReference>
<feature type="region of interest" description="Disordered" evidence="1">
    <location>
        <begin position="21"/>
        <end position="110"/>
    </location>
</feature>
<protein>
    <recommendedName>
        <fullName evidence="6">Copper oxidase</fullName>
    </recommendedName>
</protein>
<dbReference type="RefSeq" id="WP_013219690.1">
    <property type="nucleotide sequence ID" value="NC_014315.1"/>
</dbReference>
<reference evidence="4 5" key="1">
    <citation type="submission" date="2010-06" db="EMBL/GenBank/DDBJ databases">
        <title>Complete sequence of chromosome of Nitrosococcus watsoni C-113.</title>
        <authorList>
            <consortium name="US DOE Joint Genome Institute"/>
            <person name="Lucas S."/>
            <person name="Copeland A."/>
            <person name="Lapidus A."/>
            <person name="Cheng J.-F."/>
            <person name="Bruce D."/>
            <person name="Goodwin L."/>
            <person name="Pitluck S."/>
            <person name="Malfatti S.A."/>
            <person name="Chain P.S.G."/>
            <person name="Land M."/>
            <person name="Hauser L."/>
            <person name="Kyrpides N."/>
            <person name="Ivanova N."/>
            <person name="Cambell M.A."/>
            <person name="Heidelberg J.F."/>
            <person name="Klotz M.G."/>
            <person name="Woyke T."/>
        </authorList>
    </citation>
    <scope>NUCLEOTIDE SEQUENCE [LARGE SCALE GENOMIC DNA]</scope>
    <source>
        <strain evidence="4 5">C-113</strain>
    </source>
</reference>
<feature type="transmembrane region" description="Helical" evidence="2">
    <location>
        <begin position="286"/>
        <end position="310"/>
    </location>
</feature>
<dbReference type="STRING" id="105559.Nwat_0629"/>
<evidence type="ECO:0000256" key="3">
    <source>
        <dbReference type="SAM" id="SignalP"/>
    </source>
</evidence>
<evidence type="ECO:0000313" key="5">
    <source>
        <dbReference type="Proteomes" id="UP000000393"/>
    </source>
</evidence>
<accession>D8KB51</accession>
<feature type="compositionally biased region" description="Basic and acidic residues" evidence="1">
    <location>
        <begin position="39"/>
        <end position="66"/>
    </location>
</feature>
<evidence type="ECO:0008006" key="6">
    <source>
        <dbReference type="Google" id="ProtNLM"/>
    </source>
</evidence>
<keyword evidence="2" id="KW-0472">Membrane</keyword>
<feature type="chain" id="PRO_5003116733" description="Copper oxidase" evidence="3">
    <location>
        <begin position="22"/>
        <end position="339"/>
    </location>
</feature>
<sequence length="339" mass="37420">MTGYQLFIVSAALMLSLSAAAVESADGSKQNKSPSEAAAPEHHHEHPNGSESQKKSQLEAAPEEKTSTQVPATDASTGRETVGTEGEPEHHHHHEHGAKTTDVKVTSPPQKEEGHIHHEFKHEHHMMDMDAEGMVMNENTDNLPRDCPKLAGDVAITVRAGTKYAKDFPGTVFGYDQHEWKVKPCTRITVTFINEDDIRHQWMVHMLPAYLYPQGMFHLELAGPGRRTGTFIVPSVEKTYFVHCDIAQHTEKGMKAQLKVGGGDQDFPSIPGLTAPNYPDSYQQGISWSAIGSFLGAGIAGLVLAMVGLGRLSKKGKESREQVQQDLESETKQRKRWFL</sequence>
<evidence type="ECO:0000256" key="1">
    <source>
        <dbReference type="SAM" id="MobiDB-lite"/>
    </source>
</evidence>
<evidence type="ECO:0000313" key="4">
    <source>
        <dbReference type="EMBL" id="ADJ27585.1"/>
    </source>
</evidence>
<proteinExistence type="predicted"/>
<dbReference type="Gene3D" id="2.60.40.420">
    <property type="entry name" value="Cupredoxins - blue copper proteins"/>
    <property type="match status" value="1"/>
</dbReference>
<evidence type="ECO:0000256" key="2">
    <source>
        <dbReference type="SAM" id="Phobius"/>
    </source>
</evidence>
<name>D8KB51_NITWC</name>
<feature type="compositionally biased region" description="Polar residues" evidence="1">
    <location>
        <begin position="67"/>
        <end position="79"/>
    </location>
</feature>
<dbReference type="AlphaFoldDB" id="D8KB51"/>
<gene>
    <name evidence="4" type="ordered locus">Nwat_0629</name>
</gene>
<dbReference type="SUPFAM" id="SSF49503">
    <property type="entry name" value="Cupredoxins"/>
    <property type="match status" value="1"/>
</dbReference>
<dbReference type="KEGG" id="nwa:Nwat_0629"/>
<dbReference type="OrthoDB" id="5801345at2"/>
<feature type="signal peptide" evidence="3">
    <location>
        <begin position="1"/>
        <end position="21"/>
    </location>
</feature>
<keyword evidence="3" id="KW-0732">Signal</keyword>
<dbReference type="eggNOG" id="COG3794">
    <property type="taxonomic scope" value="Bacteria"/>
</dbReference>
<keyword evidence="5" id="KW-1185">Reference proteome</keyword>